<dbReference type="GO" id="GO:0015631">
    <property type="term" value="F:tubulin binding"/>
    <property type="evidence" value="ECO:0007669"/>
    <property type="project" value="InterPro"/>
</dbReference>
<organism evidence="2 3">
    <name type="scientific">Romanomermis culicivorax</name>
    <name type="common">Nematode worm</name>
    <dbReference type="NCBI Taxonomy" id="13658"/>
    <lineage>
        <taxon>Eukaryota</taxon>
        <taxon>Metazoa</taxon>
        <taxon>Ecdysozoa</taxon>
        <taxon>Nematoda</taxon>
        <taxon>Enoplea</taxon>
        <taxon>Dorylaimia</taxon>
        <taxon>Mermithida</taxon>
        <taxon>Mermithoidea</taxon>
        <taxon>Mermithidae</taxon>
        <taxon>Romanomermis</taxon>
    </lineage>
</organism>
<accession>A0A915JZ75</accession>
<dbReference type="GO" id="GO:0036064">
    <property type="term" value="C:ciliary basal body"/>
    <property type="evidence" value="ECO:0007669"/>
    <property type="project" value="TreeGrafter"/>
</dbReference>
<proteinExistence type="predicted"/>
<name>A0A915JZ75_ROMCU</name>
<dbReference type="Proteomes" id="UP000887565">
    <property type="component" value="Unplaced"/>
</dbReference>
<dbReference type="AlphaFoldDB" id="A0A915JZ75"/>
<sequence length="85" mass="10355">MMEDEKEQLIKRVEKLNKKVENGIKNKEPALNAAKMYRLQLEHEIQLIQQKKEQRNYIVHAEQRMQRIQQQIQELRQQMESAKPE</sequence>
<dbReference type="WBParaSite" id="nRc.2.0.1.t31364-RA">
    <property type="protein sequence ID" value="nRc.2.0.1.t31364-RA"/>
    <property type="gene ID" value="nRc.2.0.1.g31364"/>
</dbReference>
<dbReference type="PANTHER" id="PTHR15614">
    <property type="entry name" value="INTRAFLAGELLAR TRANSPORT PROTEIN 81 HOMOLOG"/>
    <property type="match status" value="1"/>
</dbReference>
<feature type="coiled-coil region" evidence="1">
    <location>
        <begin position="51"/>
        <end position="85"/>
    </location>
</feature>
<evidence type="ECO:0000313" key="3">
    <source>
        <dbReference type="WBParaSite" id="nRc.2.0.1.t31364-RA"/>
    </source>
</evidence>
<keyword evidence="2" id="KW-1185">Reference proteome</keyword>
<evidence type="ECO:0000313" key="2">
    <source>
        <dbReference type="Proteomes" id="UP000887565"/>
    </source>
</evidence>
<keyword evidence="1" id="KW-0175">Coiled coil</keyword>
<protein>
    <submittedName>
        <fullName evidence="3">Uncharacterized protein</fullName>
    </submittedName>
</protein>
<dbReference type="PANTHER" id="PTHR15614:SF2">
    <property type="entry name" value="INTRAFLAGELLAR TRANSPORT PROTEIN 81 HOMOLOG"/>
    <property type="match status" value="1"/>
</dbReference>
<dbReference type="GO" id="GO:0030992">
    <property type="term" value="C:intraciliary transport particle B"/>
    <property type="evidence" value="ECO:0007669"/>
    <property type="project" value="InterPro"/>
</dbReference>
<dbReference type="GO" id="GO:0060271">
    <property type="term" value="P:cilium assembly"/>
    <property type="evidence" value="ECO:0007669"/>
    <property type="project" value="InterPro"/>
</dbReference>
<dbReference type="GO" id="GO:0042073">
    <property type="term" value="P:intraciliary transport"/>
    <property type="evidence" value="ECO:0007669"/>
    <property type="project" value="InterPro"/>
</dbReference>
<reference evidence="3" key="1">
    <citation type="submission" date="2022-11" db="UniProtKB">
        <authorList>
            <consortium name="WormBaseParasite"/>
        </authorList>
    </citation>
    <scope>IDENTIFICATION</scope>
</reference>
<dbReference type="InterPro" id="IPR029600">
    <property type="entry name" value="IFT81"/>
</dbReference>
<evidence type="ECO:0000256" key="1">
    <source>
        <dbReference type="SAM" id="Coils"/>
    </source>
</evidence>